<dbReference type="CDD" id="cd13970">
    <property type="entry name" value="ABC1_ADCK3"/>
    <property type="match status" value="1"/>
</dbReference>
<dbReference type="PANTHER" id="PTHR43851:SF3">
    <property type="entry name" value="COENZYME Q8"/>
    <property type="match status" value="1"/>
</dbReference>
<dbReference type="InterPro" id="IPR034646">
    <property type="entry name" value="ADCK3_dom"/>
</dbReference>
<dbReference type="Pfam" id="PF03109">
    <property type="entry name" value="ABC1"/>
    <property type="match status" value="1"/>
</dbReference>
<dbReference type="EMBL" id="BMGC01000042">
    <property type="protein sequence ID" value="GGB45275.1"/>
    <property type="molecule type" value="Genomic_DNA"/>
</dbReference>
<protein>
    <submittedName>
        <fullName evidence="6">ABC transporter, ATP-binding protein</fullName>
    </submittedName>
</protein>
<evidence type="ECO:0000256" key="2">
    <source>
        <dbReference type="ARBA" id="ARBA00022679"/>
    </source>
</evidence>
<keyword evidence="4 6" id="KW-0067">ATP-binding</keyword>
<comment type="similarity">
    <text evidence="1">Belongs to the protein kinase superfamily. ADCK protein kinase family.</text>
</comment>
<accession>A0A916X113</accession>
<dbReference type="SUPFAM" id="SSF56112">
    <property type="entry name" value="Protein kinase-like (PK-like)"/>
    <property type="match status" value="1"/>
</dbReference>
<dbReference type="InterPro" id="IPR051409">
    <property type="entry name" value="Atypical_kinase_ADCK"/>
</dbReference>
<proteinExistence type="inferred from homology"/>
<evidence type="ECO:0000256" key="3">
    <source>
        <dbReference type="ARBA" id="ARBA00022741"/>
    </source>
</evidence>
<dbReference type="AlphaFoldDB" id="A0A916X113"/>
<keyword evidence="7" id="KW-1185">Reference proteome</keyword>
<evidence type="ECO:0000313" key="7">
    <source>
        <dbReference type="Proteomes" id="UP000621454"/>
    </source>
</evidence>
<dbReference type="GO" id="GO:0005524">
    <property type="term" value="F:ATP binding"/>
    <property type="evidence" value="ECO:0007669"/>
    <property type="project" value="UniProtKB-KW"/>
</dbReference>
<name>A0A916X113_9ACTN</name>
<keyword evidence="2" id="KW-0808">Transferase</keyword>
<dbReference type="Proteomes" id="UP000621454">
    <property type="component" value="Unassembled WGS sequence"/>
</dbReference>
<dbReference type="RefSeq" id="WP_188588417.1">
    <property type="nucleotide sequence ID" value="NZ_BMGC01000042.1"/>
</dbReference>
<organism evidence="6 7">
    <name type="scientific">Gordonia jinhuaensis</name>
    <dbReference type="NCBI Taxonomy" id="1517702"/>
    <lineage>
        <taxon>Bacteria</taxon>
        <taxon>Bacillati</taxon>
        <taxon>Actinomycetota</taxon>
        <taxon>Actinomycetes</taxon>
        <taxon>Mycobacteriales</taxon>
        <taxon>Gordoniaceae</taxon>
        <taxon>Gordonia</taxon>
    </lineage>
</organism>
<evidence type="ECO:0000256" key="4">
    <source>
        <dbReference type="ARBA" id="ARBA00022840"/>
    </source>
</evidence>
<evidence type="ECO:0000256" key="1">
    <source>
        <dbReference type="ARBA" id="ARBA00009670"/>
    </source>
</evidence>
<dbReference type="GO" id="GO:0016740">
    <property type="term" value="F:transferase activity"/>
    <property type="evidence" value="ECO:0007669"/>
    <property type="project" value="UniProtKB-KW"/>
</dbReference>
<feature type="domain" description="ABC1 atypical kinase-like" evidence="5">
    <location>
        <begin position="93"/>
        <end position="308"/>
    </location>
</feature>
<evidence type="ECO:0000313" key="6">
    <source>
        <dbReference type="EMBL" id="GGB45275.1"/>
    </source>
</evidence>
<sequence length="438" mass="48236">MTDITEGRARRNAKLAALPLGMAGRAAAGLGKRMVGRDKDEINQEMMEKAAEQLFSVLGELKGGAMKVGQALSVMEAAVPEQFGEPFREALTKLQAQAPPMSVDRVHRTLDQQLGTSWRTHFREFADVPAAAASVGQVHRGVWSDGRVVAVKIQYPGADVALRADLKTLSRMGPILQRMSPGTDVRALMDELIDRTEDELDYLGEADNQRAFAAEFAGDPHFRIPRIYASAPKVIVSEWVSGTPMSEIIRSGTQEQRNLAAERLATFEVSSPVRVGLLHGDPHPGNFHMLDDGRLVVFDFGAIGHYPDGLPPEIGPILRLARDRDYPALRAEMVKTGFIQASYADKVGAADLEAYLKPYVDPLYTESFHFTRKWLQRAAGYATDLRGDVYKTSRHLNVPSEYVMILRVLLGSVGIASQLGAEAPYRRIMEQWVPGLAD</sequence>
<gene>
    <name evidence="6" type="ORF">GCM10011489_35890</name>
</gene>
<evidence type="ECO:0000259" key="5">
    <source>
        <dbReference type="Pfam" id="PF03109"/>
    </source>
</evidence>
<comment type="caution">
    <text evidence="6">The sequence shown here is derived from an EMBL/GenBank/DDBJ whole genome shotgun (WGS) entry which is preliminary data.</text>
</comment>
<dbReference type="InterPro" id="IPR004147">
    <property type="entry name" value="ABC1_dom"/>
</dbReference>
<reference evidence="6" key="2">
    <citation type="submission" date="2020-09" db="EMBL/GenBank/DDBJ databases">
        <authorList>
            <person name="Sun Q."/>
            <person name="Zhou Y."/>
        </authorList>
    </citation>
    <scope>NUCLEOTIDE SEQUENCE</scope>
    <source>
        <strain evidence="6">CGMCC 1.12827</strain>
    </source>
</reference>
<keyword evidence="3" id="KW-0547">Nucleotide-binding</keyword>
<dbReference type="InterPro" id="IPR011009">
    <property type="entry name" value="Kinase-like_dom_sf"/>
</dbReference>
<dbReference type="PANTHER" id="PTHR43851">
    <property type="match status" value="1"/>
</dbReference>
<reference evidence="6" key="1">
    <citation type="journal article" date="2014" name="Int. J. Syst. Evol. Microbiol.">
        <title>Complete genome sequence of Corynebacterium casei LMG S-19264T (=DSM 44701T), isolated from a smear-ripened cheese.</title>
        <authorList>
            <consortium name="US DOE Joint Genome Institute (JGI-PGF)"/>
            <person name="Walter F."/>
            <person name="Albersmeier A."/>
            <person name="Kalinowski J."/>
            <person name="Ruckert C."/>
        </authorList>
    </citation>
    <scope>NUCLEOTIDE SEQUENCE</scope>
    <source>
        <strain evidence="6">CGMCC 1.12827</strain>
    </source>
</reference>